<organism evidence="1 2">
    <name type="scientific">Actinomadura namibiensis</name>
    <dbReference type="NCBI Taxonomy" id="182080"/>
    <lineage>
        <taxon>Bacteria</taxon>
        <taxon>Bacillati</taxon>
        <taxon>Actinomycetota</taxon>
        <taxon>Actinomycetes</taxon>
        <taxon>Streptosporangiales</taxon>
        <taxon>Thermomonosporaceae</taxon>
        <taxon>Actinomadura</taxon>
    </lineage>
</organism>
<gene>
    <name evidence="1" type="ORF">HNR61_003853</name>
</gene>
<evidence type="ECO:0000313" key="2">
    <source>
        <dbReference type="Proteomes" id="UP000572680"/>
    </source>
</evidence>
<evidence type="ECO:0008006" key="3">
    <source>
        <dbReference type="Google" id="ProtNLM"/>
    </source>
</evidence>
<proteinExistence type="predicted"/>
<protein>
    <recommendedName>
        <fullName evidence="3">Guanylate cyclase domain-containing protein</fullName>
    </recommendedName>
</protein>
<dbReference type="Gene3D" id="3.30.70.1230">
    <property type="entry name" value="Nucleotide cyclase"/>
    <property type="match status" value="1"/>
</dbReference>
<comment type="caution">
    <text evidence="1">The sequence shown here is derived from an EMBL/GenBank/DDBJ whole genome shotgun (WGS) entry which is preliminary data.</text>
</comment>
<name>A0A7W3QMN9_ACTNM</name>
<evidence type="ECO:0000313" key="1">
    <source>
        <dbReference type="EMBL" id="MBA8952213.1"/>
    </source>
</evidence>
<dbReference type="InterPro" id="IPR029787">
    <property type="entry name" value="Nucleotide_cyclase"/>
</dbReference>
<reference evidence="1 2" key="1">
    <citation type="submission" date="2020-08" db="EMBL/GenBank/DDBJ databases">
        <title>Genomic Encyclopedia of Type Strains, Phase IV (KMG-IV): sequencing the most valuable type-strain genomes for metagenomic binning, comparative biology and taxonomic classification.</title>
        <authorList>
            <person name="Goeker M."/>
        </authorList>
    </citation>
    <scope>NUCLEOTIDE SEQUENCE [LARGE SCALE GENOMIC DNA]</scope>
    <source>
        <strain evidence="1 2">DSM 44197</strain>
    </source>
</reference>
<keyword evidence="2" id="KW-1185">Reference proteome</keyword>
<dbReference type="SUPFAM" id="SSF55073">
    <property type="entry name" value="Nucleotide cyclase"/>
    <property type="match status" value="1"/>
</dbReference>
<dbReference type="Proteomes" id="UP000572680">
    <property type="component" value="Unassembled WGS sequence"/>
</dbReference>
<accession>A0A7W3QMN9</accession>
<dbReference type="EMBL" id="JACJIA010000004">
    <property type="protein sequence ID" value="MBA8952213.1"/>
    <property type="molecule type" value="Genomic_DNA"/>
</dbReference>
<dbReference type="RefSeq" id="WP_182844469.1">
    <property type="nucleotide sequence ID" value="NZ_BAAALP010000018.1"/>
</dbReference>
<sequence>MSSLPVYRSILVLDIERSTSALRTNPIRQELRDRLYGFLARAMAYAGIEERFLDPLEDRGDGVLALLRPVDQVPKSHLLSRLVPELVRLLADHDLELPPGERARRGLRLRAAVHAGEVHLDGNGCFGEAVDVACRMLDAPRLKGLLRAVDAPLVLGVSEDIYRGVVRHGYDGIDTDAYRFGYSVLVGERRHRVFVHVPSVMAVVEAAS</sequence>
<dbReference type="AlphaFoldDB" id="A0A7W3QMN9"/>